<gene>
    <name evidence="7" type="ORF">ACAT0790_LOCUS60042</name>
</gene>
<keyword evidence="4" id="KW-0539">Nucleus</keyword>
<comment type="subcellular location">
    <subcellularLocation>
        <location evidence="1">Nucleus</location>
    </subcellularLocation>
</comment>
<feature type="compositionally biased region" description="Low complexity" evidence="6">
    <location>
        <begin position="289"/>
        <end position="300"/>
    </location>
</feature>
<name>A0A7S1S361_ALECA</name>
<evidence type="ECO:0000256" key="5">
    <source>
        <dbReference type="ARBA" id="ARBA00023306"/>
    </source>
</evidence>
<dbReference type="GO" id="GO:0000727">
    <property type="term" value="P:double-strand break repair via break-induced replication"/>
    <property type="evidence" value="ECO:0007669"/>
    <property type="project" value="TreeGrafter"/>
</dbReference>
<dbReference type="PANTHER" id="PTHR10507:SF0">
    <property type="entry name" value="CELL DIVISION CONTROL PROTEIN 45 HOMOLOG"/>
    <property type="match status" value="1"/>
</dbReference>
<dbReference type="InterPro" id="IPR003874">
    <property type="entry name" value="CDC45"/>
</dbReference>
<dbReference type="GO" id="GO:0006270">
    <property type="term" value="P:DNA replication initiation"/>
    <property type="evidence" value="ECO:0007669"/>
    <property type="project" value="InterPro"/>
</dbReference>
<protein>
    <recommendedName>
        <fullName evidence="8">Cell division control protein 45</fullName>
    </recommendedName>
</protein>
<organism evidence="7">
    <name type="scientific">Alexandrium catenella</name>
    <name type="common">Red tide dinoflagellate</name>
    <name type="synonym">Gonyaulax catenella</name>
    <dbReference type="NCBI Taxonomy" id="2925"/>
    <lineage>
        <taxon>Eukaryota</taxon>
        <taxon>Sar</taxon>
        <taxon>Alveolata</taxon>
        <taxon>Dinophyceae</taxon>
        <taxon>Gonyaulacales</taxon>
        <taxon>Pyrocystaceae</taxon>
        <taxon>Alexandrium</taxon>
    </lineage>
</organism>
<dbReference type="AlphaFoldDB" id="A0A7S1S361"/>
<feature type="region of interest" description="Disordered" evidence="6">
    <location>
        <begin position="289"/>
        <end position="318"/>
    </location>
</feature>
<sequence>MVVRNVRHNPVALLEMLEALRQGAQGSSYITVRILAAADHDGVCATKILVTVLQRAGVKYTVVPVTTNTEIIEHLRQLEEDTEVRSLVLLNCGASLDLESQLEECAAPDEIMCFVIDAHRPFLLANLSERHKRVVVLDDDPIGEASNTRPPVDEEDDGPSQLTQDAEGSDSDNEKENVFEPALAEGGEPRLGREERKRRREEERQARQAKKRQKINEYYTTSYCAAPAALSLFKLAKQAATPSQDLLWLAAVALMGYHDQGLWSEMPYQRCLQEELKESNDRTAESFFSESAASGTMPDAASDDEDPPASRRPPLRRSHEKLSLRFEKDLRLTLYKHWGLEDSMMHSSYFYGMFGLHRDKGLRSLKNFFATAGIPPNDYRQIFSCMQMKNQKSIASKFRTYGKAYGLSENKMFLEQCVRDLGPLGEMYRALYLNEISCSDAVHVVSALLSVVPPELSGANQESLPQDAGGRRDRAAINEMERQAMVANFWRAFDTVLCKEPTTLRDGIQEAVEVAKAVQVQGRLIRDTKAMHKTGGFYWCKIEQPPHLFRHHLAVRRLAVWLLHVVYTYRAENSSNEKPLLVIVRDKVRDTYLCVGATPTRYSDRDEFGNLFRGVLRRDPTLKFRYDFFDKSCIEIAADDFDRFWELMSSD</sequence>
<evidence type="ECO:0000256" key="3">
    <source>
        <dbReference type="ARBA" id="ARBA00022705"/>
    </source>
</evidence>
<dbReference type="Pfam" id="PF02724">
    <property type="entry name" value="CDC45"/>
    <property type="match status" value="1"/>
</dbReference>
<evidence type="ECO:0000256" key="6">
    <source>
        <dbReference type="SAM" id="MobiDB-lite"/>
    </source>
</evidence>
<evidence type="ECO:0008006" key="8">
    <source>
        <dbReference type="Google" id="ProtNLM"/>
    </source>
</evidence>
<proteinExistence type="inferred from homology"/>
<evidence type="ECO:0000256" key="1">
    <source>
        <dbReference type="ARBA" id="ARBA00004123"/>
    </source>
</evidence>
<evidence type="ECO:0000256" key="4">
    <source>
        <dbReference type="ARBA" id="ARBA00023242"/>
    </source>
</evidence>
<dbReference type="GO" id="GO:1902977">
    <property type="term" value="P:mitotic DNA replication preinitiation complex assembly"/>
    <property type="evidence" value="ECO:0007669"/>
    <property type="project" value="TreeGrafter"/>
</dbReference>
<evidence type="ECO:0000313" key="7">
    <source>
        <dbReference type="EMBL" id="CAD9183270.1"/>
    </source>
</evidence>
<dbReference type="GO" id="GO:0031261">
    <property type="term" value="C:DNA replication preinitiation complex"/>
    <property type="evidence" value="ECO:0007669"/>
    <property type="project" value="TreeGrafter"/>
</dbReference>
<feature type="compositionally biased region" description="Basic and acidic residues" evidence="6">
    <location>
        <begin position="187"/>
        <end position="206"/>
    </location>
</feature>
<comment type="similarity">
    <text evidence="2">Belongs to the CDC45 family.</text>
</comment>
<dbReference type="GO" id="GO:0003682">
    <property type="term" value="F:chromatin binding"/>
    <property type="evidence" value="ECO:0007669"/>
    <property type="project" value="TreeGrafter"/>
</dbReference>
<keyword evidence="5" id="KW-0131">Cell cycle</keyword>
<dbReference type="EMBL" id="HBGE01100802">
    <property type="protein sequence ID" value="CAD9183270.1"/>
    <property type="molecule type" value="Transcribed_RNA"/>
</dbReference>
<feature type="region of interest" description="Disordered" evidence="6">
    <location>
        <begin position="141"/>
        <end position="213"/>
    </location>
</feature>
<dbReference type="PANTHER" id="PTHR10507">
    <property type="entry name" value="CDC45-RELATED PROTEIN"/>
    <property type="match status" value="1"/>
</dbReference>
<keyword evidence="3" id="KW-0235">DNA replication</keyword>
<dbReference type="GO" id="GO:0003697">
    <property type="term" value="F:single-stranded DNA binding"/>
    <property type="evidence" value="ECO:0007669"/>
    <property type="project" value="TreeGrafter"/>
</dbReference>
<evidence type="ECO:0000256" key="2">
    <source>
        <dbReference type="ARBA" id="ARBA00010727"/>
    </source>
</evidence>
<accession>A0A7S1S361</accession>
<dbReference type="GO" id="GO:0003688">
    <property type="term" value="F:DNA replication origin binding"/>
    <property type="evidence" value="ECO:0007669"/>
    <property type="project" value="TreeGrafter"/>
</dbReference>
<reference evidence="7" key="1">
    <citation type="submission" date="2021-01" db="EMBL/GenBank/DDBJ databases">
        <authorList>
            <person name="Corre E."/>
            <person name="Pelletier E."/>
            <person name="Niang G."/>
            <person name="Scheremetjew M."/>
            <person name="Finn R."/>
            <person name="Kale V."/>
            <person name="Holt S."/>
            <person name="Cochrane G."/>
            <person name="Meng A."/>
            <person name="Brown T."/>
            <person name="Cohen L."/>
        </authorList>
    </citation>
    <scope>NUCLEOTIDE SEQUENCE</scope>
    <source>
        <strain evidence="7">OF101</strain>
    </source>
</reference>